<sequence>MSLYKNLPRKNFGGKMQARRPLRIRDFYHPAVSRHSFLHLIPGVQRLNSVFDDVDPLDLQNPKDWNKTLKKKDRRCAIAELGNIFYETDDALNMEAFMCEAANSVQEYEMLQTLFQKAYGQGEDNRKYDTHRSSNCSSDAEYSEDSDYGDNGNAFSEENEKHEKSEEERAFIEEKEFGEKNELNKNSSGSSEHECNN</sequence>
<organism evidence="2 3">
    <name type="scientific">Parthenolecanium corni</name>
    <dbReference type="NCBI Taxonomy" id="536013"/>
    <lineage>
        <taxon>Eukaryota</taxon>
        <taxon>Metazoa</taxon>
        <taxon>Ecdysozoa</taxon>
        <taxon>Arthropoda</taxon>
        <taxon>Hexapoda</taxon>
        <taxon>Insecta</taxon>
        <taxon>Pterygota</taxon>
        <taxon>Neoptera</taxon>
        <taxon>Paraneoptera</taxon>
        <taxon>Hemiptera</taxon>
        <taxon>Sternorrhyncha</taxon>
        <taxon>Coccoidea</taxon>
        <taxon>Coccidae</taxon>
        <taxon>Parthenolecanium</taxon>
    </lineage>
</organism>
<dbReference type="AlphaFoldDB" id="A0AAN9Y6E5"/>
<proteinExistence type="predicted"/>
<name>A0AAN9Y6E5_9HEMI</name>
<keyword evidence="3" id="KW-1185">Reference proteome</keyword>
<reference evidence="2 3" key="1">
    <citation type="submission" date="2024-03" db="EMBL/GenBank/DDBJ databases">
        <title>Adaptation during the transition from Ophiocordyceps entomopathogen to insect associate is accompanied by gene loss and intensified selection.</title>
        <authorList>
            <person name="Ward C.M."/>
            <person name="Onetto C.A."/>
            <person name="Borneman A.R."/>
        </authorList>
    </citation>
    <scope>NUCLEOTIDE SEQUENCE [LARGE SCALE GENOMIC DNA]</scope>
    <source>
        <strain evidence="2">AWRI1</strain>
        <tissue evidence="2">Single Adult Female</tissue>
    </source>
</reference>
<protein>
    <submittedName>
        <fullName evidence="2">Uncharacterized protein</fullName>
    </submittedName>
</protein>
<dbReference type="Proteomes" id="UP001367676">
    <property type="component" value="Unassembled WGS sequence"/>
</dbReference>
<evidence type="ECO:0000256" key="1">
    <source>
        <dbReference type="SAM" id="MobiDB-lite"/>
    </source>
</evidence>
<feature type="compositionally biased region" description="Basic and acidic residues" evidence="1">
    <location>
        <begin position="123"/>
        <end position="132"/>
    </location>
</feature>
<feature type="region of interest" description="Disordered" evidence="1">
    <location>
        <begin position="123"/>
        <end position="197"/>
    </location>
</feature>
<gene>
    <name evidence="2" type="ORF">V9T40_009019</name>
</gene>
<evidence type="ECO:0000313" key="3">
    <source>
        <dbReference type="Proteomes" id="UP001367676"/>
    </source>
</evidence>
<comment type="caution">
    <text evidence="2">The sequence shown here is derived from an EMBL/GenBank/DDBJ whole genome shotgun (WGS) entry which is preliminary data.</text>
</comment>
<accession>A0AAN9Y6E5</accession>
<feature type="compositionally biased region" description="Basic and acidic residues" evidence="1">
    <location>
        <begin position="158"/>
        <end position="183"/>
    </location>
</feature>
<evidence type="ECO:0000313" key="2">
    <source>
        <dbReference type="EMBL" id="KAK7601578.1"/>
    </source>
</evidence>
<dbReference type="EMBL" id="JBBCAQ010000010">
    <property type="protein sequence ID" value="KAK7601578.1"/>
    <property type="molecule type" value="Genomic_DNA"/>
</dbReference>